<proteinExistence type="predicted"/>
<evidence type="ECO:0000256" key="3">
    <source>
        <dbReference type="ARBA" id="ARBA00023163"/>
    </source>
</evidence>
<keyword evidence="2" id="KW-0238">DNA-binding</keyword>
<dbReference type="InterPro" id="IPR036390">
    <property type="entry name" value="WH_DNA-bd_sf"/>
</dbReference>
<evidence type="ECO:0000313" key="6">
    <source>
        <dbReference type="Proteomes" id="UP000222054"/>
    </source>
</evidence>
<dbReference type="PANTHER" id="PTHR43132:SF2">
    <property type="entry name" value="ARSENICAL RESISTANCE OPERON REPRESSOR ARSR-RELATED"/>
    <property type="match status" value="1"/>
</dbReference>
<dbReference type="InterPro" id="IPR001845">
    <property type="entry name" value="HTH_ArsR_DNA-bd_dom"/>
</dbReference>
<keyword evidence="1" id="KW-0805">Transcription regulation</keyword>
<feature type="domain" description="HTH arsR-type" evidence="4">
    <location>
        <begin position="11"/>
        <end position="100"/>
    </location>
</feature>
<evidence type="ECO:0000259" key="4">
    <source>
        <dbReference type="PROSITE" id="PS50987"/>
    </source>
</evidence>
<dbReference type="NCBIfam" id="NF033788">
    <property type="entry name" value="HTH_metalloreg"/>
    <property type="match status" value="1"/>
</dbReference>
<keyword evidence="3" id="KW-0804">Transcription</keyword>
<dbReference type="InterPro" id="IPR051011">
    <property type="entry name" value="Metal_resp_trans_reg"/>
</dbReference>
<dbReference type="Gene3D" id="1.10.10.10">
    <property type="entry name" value="Winged helix-like DNA-binding domain superfamily/Winged helix DNA-binding domain"/>
    <property type="match status" value="1"/>
</dbReference>
<evidence type="ECO:0000256" key="1">
    <source>
        <dbReference type="ARBA" id="ARBA00023015"/>
    </source>
</evidence>
<gene>
    <name evidence="5" type="ORF">CN958_28165</name>
</gene>
<name>A0A2B9DLK1_BACCE</name>
<dbReference type="CDD" id="cd00090">
    <property type="entry name" value="HTH_ARSR"/>
    <property type="match status" value="1"/>
</dbReference>
<sequence length="100" mass="11705">MTNVFYMEHNDSDHKLERSAEILRVLAHPVRLQIVHQLLRKKALNVTGLQQILKLPQSTVSQHLNKMRNHKVVAYERKGTEIFYRVDDAHVKQTVHILMG</sequence>
<dbReference type="SUPFAM" id="SSF46785">
    <property type="entry name" value="Winged helix' DNA-binding domain"/>
    <property type="match status" value="1"/>
</dbReference>
<protein>
    <submittedName>
        <fullName evidence="5">Transcriptional regulator</fullName>
    </submittedName>
</protein>
<dbReference type="RefSeq" id="WP_098779456.1">
    <property type="nucleotide sequence ID" value="NZ_NUHO01000223.1"/>
</dbReference>
<dbReference type="GO" id="GO:0003677">
    <property type="term" value="F:DNA binding"/>
    <property type="evidence" value="ECO:0007669"/>
    <property type="project" value="UniProtKB-KW"/>
</dbReference>
<dbReference type="PROSITE" id="PS50987">
    <property type="entry name" value="HTH_ARSR_2"/>
    <property type="match status" value="1"/>
</dbReference>
<organism evidence="5 6">
    <name type="scientific">Bacillus cereus</name>
    <dbReference type="NCBI Taxonomy" id="1396"/>
    <lineage>
        <taxon>Bacteria</taxon>
        <taxon>Bacillati</taxon>
        <taxon>Bacillota</taxon>
        <taxon>Bacilli</taxon>
        <taxon>Bacillales</taxon>
        <taxon>Bacillaceae</taxon>
        <taxon>Bacillus</taxon>
        <taxon>Bacillus cereus group</taxon>
    </lineage>
</organism>
<reference evidence="5 6" key="1">
    <citation type="submission" date="2017-09" db="EMBL/GenBank/DDBJ databases">
        <title>Large-scale bioinformatics analysis of Bacillus genomes uncovers conserved roles of natural products in bacterial physiology.</title>
        <authorList>
            <consortium name="Agbiome Team Llc"/>
            <person name="Bleich R.M."/>
            <person name="Grubbs K.J."/>
            <person name="Santa Maria K.C."/>
            <person name="Allen S.E."/>
            <person name="Farag S."/>
            <person name="Shank E.A."/>
            <person name="Bowers A."/>
        </authorList>
    </citation>
    <scope>NUCLEOTIDE SEQUENCE [LARGE SCALE GENOMIC DNA]</scope>
    <source>
        <strain evidence="5 6">AFS053130</strain>
    </source>
</reference>
<dbReference type="PRINTS" id="PR00778">
    <property type="entry name" value="HTHARSR"/>
</dbReference>
<dbReference type="SMART" id="SM00418">
    <property type="entry name" value="HTH_ARSR"/>
    <property type="match status" value="1"/>
</dbReference>
<comment type="caution">
    <text evidence="5">The sequence shown here is derived from an EMBL/GenBank/DDBJ whole genome shotgun (WGS) entry which is preliminary data.</text>
</comment>
<dbReference type="PANTHER" id="PTHR43132">
    <property type="entry name" value="ARSENICAL RESISTANCE OPERON REPRESSOR ARSR-RELATED"/>
    <property type="match status" value="1"/>
</dbReference>
<dbReference type="EMBL" id="NUHO01000223">
    <property type="protein sequence ID" value="PGM87909.1"/>
    <property type="molecule type" value="Genomic_DNA"/>
</dbReference>
<dbReference type="InterPro" id="IPR036388">
    <property type="entry name" value="WH-like_DNA-bd_sf"/>
</dbReference>
<evidence type="ECO:0000313" key="5">
    <source>
        <dbReference type="EMBL" id="PGM87909.1"/>
    </source>
</evidence>
<accession>A0A2B9DLK1</accession>
<dbReference type="InterPro" id="IPR011991">
    <property type="entry name" value="ArsR-like_HTH"/>
</dbReference>
<evidence type="ECO:0000256" key="2">
    <source>
        <dbReference type="ARBA" id="ARBA00023125"/>
    </source>
</evidence>
<dbReference type="AlphaFoldDB" id="A0A2B9DLK1"/>
<dbReference type="Proteomes" id="UP000222054">
    <property type="component" value="Unassembled WGS sequence"/>
</dbReference>
<dbReference type="GO" id="GO:0003700">
    <property type="term" value="F:DNA-binding transcription factor activity"/>
    <property type="evidence" value="ECO:0007669"/>
    <property type="project" value="InterPro"/>
</dbReference>
<dbReference type="Pfam" id="PF01022">
    <property type="entry name" value="HTH_5"/>
    <property type="match status" value="1"/>
</dbReference>